<dbReference type="InterPro" id="IPR011013">
    <property type="entry name" value="Gal_mutarotase_sf_dom"/>
</dbReference>
<reference evidence="1 2" key="1">
    <citation type="submission" date="2019-11" db="EMBL/GenBank/DDBJ databases">
        <title>Type strains purchased from KCTC, JCM and DSMZ.</title>
        <authorList>
            <person name="Lu H."/>
        </authorList>
    </citation>
    <scope>NUCLEOTIDE SEQUENCE [LARGE SCALE GENOMIC DNA]</scope>
    <source>
        <strain evidence="1 2">JCM 31587</strain>
    </source>
</reference>
<dbReference type="GO" id="GO:0005975">
    <property type="term" value="P:carbohydrate metabolic process"/>
    <property type="evidence" value="ECO:0007669"/>
    <property type="project" value="InterPro"/>
</dbReference>
<name>A0A6L6QIW7_9BURK</name>
<dbReference type="OrthoDB" id="8772789at2"/>
<evidence type="ECO:0008006" key="3">
    <source>
        <dbReference type="Google" id="ProtNLM"/>
    </source>
</evidence>
<evidence type="ECO:0000313" key="2">
    <source>
        <dbReference type="Proteomes" id="UP000472320"/>
    </source>
</evidence>
<dbReference type="AlphaFoldDB" id="A0A6L6QIW7"/>
<protein>
    <recommendedName>
        <fullName evidence="3">Aldose 1-epimerase</fullName>
    </recommendedName>
</protein>
<gene>
    <name evidence="1" type="ORF">GM658_16115</name>
</gene>
<dbReference type="SUPFAM" id="SSF74650">
    <property type="entry name" value="Galactose mutarotase-like"/>
    <property type="match status" value="1"/>
</dbReference>
<dbReference type="GO" id="GO:0003824">
    <property type="term" value="F:catalytic activity"/>
    <property type="evidence" value="ECO:0007669"/>
    <property type="project" value="InterPro"/>
</dbReference>
<dbReference type="Proteomes" id="UP000472320">
    <property type="component" value="Unassembled WGS sequence"/>
</dbReference>
<dbReference type="RefSeq" id="WP_155455069.1">
    <property type="nucleotide sequence ID" value="NZ_WNKX01000011.1"/>
</dbReference>
<organism evidence="1 2">
    <name type="scientific">Massilia eburnea</name>
    <dbReference type="NCBI Taxonomy" id="1776165"/>
    <lineage>
        <taxon>Bacteria</taxon>
        <taxon>Pseudomonadati</taxon>
        <taxon>Pseudomonadota</taxon>
        <taxon>Betaproteobacteria</taxon>
        <taxon>Burkholderiales</taxon>
        <taxon>Oxalobacteraceae</taxon>
        <taxon>Telluria group</taxon>
        <taxon>Massilia</taxon>
    </lineage>
</organism>
<sequence>MELSITQEDAGHTAEGLPLYIFTLCNRHGMEVRLSTMGGSIACLRAPDRHGRLADVVHAEAPDCGIHLLPAPGRALHRLPWHAVPLVEDASVGLRLVSPGPQSVVATYVLDEANGLSLHCHAPAAAQATLSLRAAFNMAGEGDAGKQLMMVRAGQVVPAGAHEQDVAGTAWDCRSARPAEELPGQARYLLDPDRGENAALRLSDPDSGRLLEIFTNASSIRIGPGDPPTYFWLEPLMPASDGCLKLRCGAT</sequence>
<keyword evidence="2" id="KW-1185">Reference proteome</keyword>
<dbReference type="GO" id="GO:0030246">
    <property type="term" value="F:carbohydrate binding"/>
    <property type="evidence" value="ECO:0007669"/>
    <property type="project" value="InterPro"/>
</dbReference>
<accession>A0A6L6QIW7</accession>
<evidence type="ECO:0000313" key="1">
    <source>
        <dbReference type="EMBL" id="MTW12131.1"/>
    </source>
</evidence>
<dbReference type="Gene3D" id="2.70.98.10">
    <property type="match status" value="2"/>
</dbReference>
<dbReference type="EMBL" id="WNKX01000011">
    <property type="protein sequence ID" value="MTW12131.1"/>
    <property type="molecule type" value="Genomic_DNA"/>
</dbReference>
<proteinExistence type="predicted"/>
<comment type="caution">
    <text evidence="1">The sequence shown here is derived from an EMBL/GenBank/DDBJ whole genome shotgun (WGS) entry which is preliminary data.</text>
</comment>
<dbReference type="InterPro" id="IPR014718">
    <property type="entry name" value="GH-type_carb-bd"/>
</dbReference>